<dbReference type="PRINTS" id="PR00413">
    <property type="entry name" value="HADHALOGNASE"/>
</dbReference>
<name>A0A2K8KPR4_9GAMM</name>
<dbReference type="NCBIfam" id="TIGR01549">
    <property type="entry name" value="HAD-SF-IA-v1"/>
    <property type="match status" value="1"/>
</dbReference>
<accession>A0A2K8KPR4</accession>
<protein>
    <submittedName>
        <fullName evidence="2">Haloacid dehalogenase</fullName>
    </submittedName>
</protein>
<proteinExistence type="predicted"/>
<organism evidence="2 3">
    <name type="scientific">Reinekea forsetii</name>
    <dbReference type="NCBI Taxonomy" id="1336806"/>
    <lineage>
        <taxon>Bacteria</taxon>
        <taxon>Pseudomonadati</taxon>
        <taxon>Pseudomonadota</taxon>
        <taxon>Gammaproteobacteria</taxon>
        <taxon>Oceanospirillales</taxon>
        <taxon>Saccharospirillaceae</taxon>
        <taxon>Reinekea</taxon>
    </lineage>
</organism>
<dbReference type="OrthoDB" id="367448at2"/>
<dbReference type="InterPro" id="IPR036412">
    <property type="entry name" value="HAD-like_sf"/>
</dbReference>
<evidence type="ECO:0000256" key="1">
    <source>
        <dbReference type="ARBA" id="ARBA00022801"/>
    </source>
</evidence>
<dbReference type="RefSeq" id="WP_100256234.1">
    <property type="nucleotide sequence ID" value="NZ_CP011797.1"/>
</dbReference>
<dbReference type="SFLD" id="SFLDG01129">
    <property type="entry name" value="C1.5:_HAD__Beta-PGM__Phosphata"/>
    <property type="match status" value="1"/>
</dbReference>
<dbReference type="InterPro" id="IPR006439">
    <property type="entry name" value="HAD-SF_hydro_IA"/>
</dbReference>
<dbReference type="NCBIfam" id="TIGR01662">
    <property type="entry name" value="HAD-SF-IIIA"/>
    <property type="match status" value="1"/>
</dbReference>
<evidence type="ECO:0000313" key="3">
    <source>
        <dbReference type="Proteomes" id="UP000229757"/>
    </source>
</evidence>
<dbReference type="InterPro" id="IPR023214">
    <property type="entry name" value="HAD_sf"/>
</dbReference>
<dbReference type="Proteomes" id="UP000229757">
    <property type="component" value="Chromosome"/>
</dbReference>
<dbReference type="SUPFAM" id="SSF56784">
    <property type="entry name" value="HAD-like"/>
    <property type="match status" value="1"/>
</dbReference>
<dbReference type="InterPro" id="IPR051540">
    <property type="entry name" value="S-2-haloacid_dehalogenase"/>
</dbReference>
<gene>
    <name evidence="2" type="ORF">REIFOR_00683</name>
</gene>
<keyword evidence="1" id="KW-0378">Hydrolase</keyword>
<dbReference type="KEGG" id="rfo:REIFOR_00683"/>
<dbReference type="EMBL" id="CP011797">
    <property type="protein sequence ID" value="ATX75851.1"/>
    <property type="molecule type" value="Genomic_DNA"/>
</dbReference>
<keyword evidence="3" id="KW-1185">Reference proteome</keyword>
<dbReference type="InterPro" id="IPR041492">
    <property type="entry name" value="HAD_2"/>
</dbReference>
<dbReference type="GO" id="GO:0016787">
    <property type="term" value="F:hydrolase activity"/>
    <property type="evidence" value="ECO:0007669"/>
    <property type="project" value="UniProtKB-KW"/>
</dbReference>
<sequence>MYKAIVFDFGNTIAKSGPLANALKAVVVDEKAFVVGKQIEKEISDLYKPDQIKQPEWTDIWARCFQKSGLTFSEGIGRRHLEEFCRSNETLPNVEEMLIELKRIGFKLGLLSNATGPKEIFQNDLETRGLAKYFDSVVWSCAIGYRKPSRKAFEAVLGQLSVRPEETLMIGDSEIADIEGATEMGMDAALVTPKIDVKTNAKYQVAMDRLFEDVLAITNTGSGRENRATQL</sequence>
<dbReference type="Pfam" id="PF13419">
    <property type="entry name" value="HAD_2"/>
    <property type="match status" value="1"/>
</dbReference>
<reference evidence="2 3" key="1">
    <citation type="journal article" date="2017" name="Environ. Microbiol.">
        <title>Genomic and physiological analyses of 'Reinekea forsetii' reveal a versatile opportunistic lifestyle during spring algae blooms.</title>
        <authorList>
            <person name="Avci B."/>
            <person name="Hahnke R.L."/>
            <person name="Chafee M."/>
            <person name="Fischer T."/>
            <person name="Gruber-Vodicka H."/>
            <person name="Tegetmeyer H.E."/>
            <person name="Harder J."/>
            <person name="Fuchs B.M."/>
            <person name="Amann R.I."/>
            <person name="Teeling H."/>
        </authorList>
    </citation>
    <scope>NUCLEOTIDE SEQUENCE [LARGE SCALE GENOMIC DNA]</scope>
    <source>
        <strain evidence="2 3">Hel1_31_D35</strain>
    </source>
</reference>
<evidence type="ECO:0000313" key="2">
    <source>
        <dbReference type="EMBL" id="ATX75851.1"/>
    </source>
</evidence>
<dbReference type="AlphaFoldDB" id="A0A2K8KPR4"/>
<dbReference type="InterPro" id="IPR006549">
    <property type="entry name" value="HAD-SF_hydro_IIIA"/>
</dbReference>
<dbReference type="SFLD" id="SFLDS00003">
    <property type="entry name" value="Haloacid_Dehalogenase"/>
    <property type="match status" value="1"/>
</dbReference>
<dbReference type="PANTHER" id="PTHR43316:SF3">
    <property type="entry name" value="HALOACID DEHALOGENASE, TYPE II (AFU_ORTHOLOGUE AFUA_2G07750)-RELATED"/>
    <property type="match status" value="1"/>
</dbReference>
<dbReference type="PANTHER" id="PTHR43316">
    <property type="entry name" value="HYDROLASE, HALOACID DELAHOGENASE-RELATED"/>
    <property type="match status" value="1"/>
</dbReference>
<dbReference type="NCBIfam" id="TIGR01509">
    <property type="entry name" value="HAD-SF-IA-v3"/>
    <property type="match status" value="1"/>
</dbReference>
<dbReference type="Gene3D" id="3.40.50.1000">
    <property type="entry name" value="HAD superfamily/HAD-like"/>
    <property type="match status" value="1"/>
</dbReference>